<feature type="coiled-coil region" evidence="1">
    <location>
        <begin position="56"/>
        <end position="83"/>
    </location>
</feature>
<accession>A0AAW1JY29</accession>
<evidence type="ECO:0000313" key="2">
    <source>
        <dbReference type="EMBL" id="KAK9709026.1"/>
    </source>
</evidence>
<keyword evidence="3" id="KW-1185">Reference proteome</keyword>
<protein>
    <submittedName>
        <fullName evidence="2">Uncharacterized protein</fullName>
    </submittedName>
</protein>
<reference evidence="2 3" key="1">
    <citation type="journal article" date="2024" name="BMC Genomics">
        <title>De novo assembly and annotation of Popillia japonica's genome with initial clues to its potential as an invasive pest.</title>
        <authorList>
            <person name="Cucini C."/>
            <person name="Boschi S."/>
            <person name="Funari R."/>
            <person name="Cardaioli E."/>
            <person name="Iannotti N."/>
            <person name="Marturano G."/>
            <person name="Paoli F."/>
            <person name="Bruttini M."/>
            <person name="Carapelli A."/>
            <person name="Frati F."/>
            <person name="Nardi F."/>
        </authorList>
    </citation>
    <scope>NUCLEOTIDE SEQUENCE [LARGE SCALE GENOMIC DNA]</scope>
    <source>
        <strain evidence="2">DMR45628</strain>
    </source>
</reference>
<dbReference type="Proteomes" id="UP001458880">
    <property type="component" value="Unassembled WGS sequence"/>
</dbReference>
<organism evidence="2 3">
    <name type="scientific">Popillia japonica</name>
    <name type="common">Japanese beetle</name>
    <dbReference type="NCBI Taxonomy" id="7064"/>
    <lineage>
        <taxon>Eukaryota</taxon>
        <taxon>Metazoa</taxon>
        <taxon>Ecdysozoa</taxon>
        <taxon>Arthropoda</taxon>
        <taxon>Hexapoda</taxon>
        <taxon>Insecta</taxon>
        <taxon>Pterygota</taxon>
        <taxon>Neoptera</taxon>
        <taxon>Endopterygota</taxon>
        <taxon>Coleoptera</taxon>
        <taxon>Polyphaga</taxon>
        <taxon>Scarabaeiformia</taxon>
        <taxon>Scarabaeidae</taxon>
        <taxon>Rutelinae</taxon>
        <taxon>Popillia</taxon>
    </lineage>
</organism>
<dbReference type="EMBL" id="JASPKY010000318">
    <property type="protein sequence ID" value="KAK9709026.1"/>
    <property type="molecule type" value="Genomic_DNA"/>
</dbReference>
<sequence length="89" mass="10294">MTPISFNSIGCPREDTKIINSFSSNRAAQSSIEDVSIDFHESKELLQSIQHYTKQIKVLRARRKKYIKAIRKLKQNVNILENESKTICL</sequence>
<dbReference type="AlphaFoldDB" id="A0AAW1JY29"/>
<proteinExistence type="predicted"/>
<keyword evidence="1" id="KW-0175">Coiled coil</keyword>
<evidence type="ECO:0000256" key="1">
    <source>
        <dbReference type="SAM" id="Coils"/>
    </source>
</evidence>
<comment type="caution">
    <text evidence="2">The sequence shown here is derived from an EMBL/GenBank/DDBJ whole genome shotgun (WGS) entry which is preliminary data.</text>
</comment>
<name>A0AAW1JY29_POPJA</name>
<evidence type="ECO:0000313" key="3">
    <source>
        <dbReference type="Proteomes" id="UP001458880"/>
    </source>
</evidence>
<gene>
    <name evidence="2" type="ORF">QE152_g26882</name>
</gene>